<dbReference type="Proteomes" id="UP000297385">
    <property type="component" value="Unassembled WGS sequence"/>
</dbReference>
<organism evidence="1 2">
    <name type="scientific">Paraburkholderia dipogonis</name>
    <dbReference type="NCBI Taxonomy" id="1211383"/>
    <lineage>
        <taxon>Bacteria</taxon>
        <taxon>Pseudomonadati</taxon>
        <taxon>Pseudomonadota</taxon>
        <taxon>Betaproteobacteria</taxon>
        <taxon>Burkholderiales</taxon>
        <taxon>Burkholderiaceae</taxon>
        <taxon>Paraburkholderia</taxon>
    </lineage>
</organism>
<gene>
    <name evidence="1" type="ORF">E2553_33230</name>
</gene>
<evidence type="ECO:0000313" key="2">
    <source>
        <dbReference type="Proteomes" id="UP000297385"/>
    </source>
</evidence>
<sequence>MKTGRVSITHGACGVQVFARGDEADEMMRDKFIAGGASVAPNVTNVQEAGEPAPVTYVQDGEGFGVWN</sequence>
<proteinExistence type="predicted"/>
<dbReference type="GeneID" id="97309667"/>
<reference evidence="1 2" key="1">
    <citation type="submission" date="2019-03" db="EMBL/GenBank/DDBJ databases">
        <title>Complete Genome Sequence of Paraburkholderia dipogonis ICMP 19430T, a Nitrogen-fixing Symbiont of the South African Invasive Legume Dipogon lignosus in New Zealand.</title>
        <authorList>
            <person name="De Meyer S.E."/>
        </authorList>
    </citation>
    <scope>NUCLEOTIDE SEQUENCE [LARGE SCALE GENOMIC DNA]</scope>
    <source>
        <strain evidence="1 2">ICMP 19430</strain>
    </source>
</reference>
<name>A0A4Y8MVJ5_9BURK</name>
<dbReference type="EMBL" id="SNVI01000002">
    <property type="protein sequence ID" value="TFE41527.1"/>
    <property type="molecule type" value="Genomic_DNA"/>
</dbReference>
<comment type="caution">
    <text evidence="1">The sequence shown here is derived from an EMBL/GenBank/DDBJ whole genome shotgun (WGS) entry which is preliminary data.</text>
</comment>
<dbReference type="RefSeq" id="WP_134464638.1">
    <property type="nucleotide sequence ID" value="NZ_JBHSSZ010000101.1"/>
</dbReference>
<protein>
    <submittedName>
        <fullName evidence="1">Uncharacterized protein</fullName>
    </submittedName>
</protein>
<dbReference type="AlphaFoldDB" id="A0A4Y8MVJ5"/>
<accession>A0A4Y8MVJ5</accession>
<evidence type="ECO:0000313" key="1">
    <source>
        <dbReference type="EMBL" id="TFE41527.1"/>
    </source>
</evidence>